<organism evidence="2 3">
    <name type="scientific">Pristionchus mayeri</name>
    <dbReference type="NCBI Taxonomy" id="1317129"/>
    <lineage>
        <taxon>Eukaryota</taxon>
        <taxon>Metazoa</taxon>
        <taxon>Ecdysozoa</taxon>
        <taxon>Nematoda</taxon>
        <taxon>Chromadorea</taxon>
        <taxon>Rhabditida</taxon>
        <taxon>Rhabditina</taxon>
        <taxon>Diplogasteromorpha</taxon>
        <taxon>Diplogasteroidea</taxon>
        <taxon>Neodiplogasteridae</taxon>
        <taxon>Pristionchus</taxon>
    </lineage>
</organism>
<dbReference type="Proteomes" id="UP001328107">
    <property type="component" value="Unassembled WGS sequence"/>
</dbReference>
<evidence type="ECO:0000313" key="3">
    <source>
        <dbReference type="Proteomes" id="UP001328107"/>
    </source>
</evidence>
<sequence>GQLLEIWVSDYGNWGRAKMVVGRAGNGRRAVAVLLLAAVRFLARAFLGLVRASPARGRRRGGGGRGGYLGNSTWCHAHRRLHRRGWKRQRGGTRAACGPRQRAERHGLQLVVRVGAASGGARPSDGREARLAPVLRLLPQRLLVDADALGREADQVGAISLEREGDGQVPHVSVDLGLERQSLLENLAFIVVLRVVHQRDVLLRVGGSLGCRLAHDRVRRGELAEVRGGRGTGCCISCRDARRGRRSSHGNRLAQPDRRVRRGLTRHGRRRTRGARTRHGRGGRSLSSRADVALTAVVIGQGGGRADGRQLLLEGRGRRQHRVLRHGATHGEAVGAAGGGAGLLLHGLQMAAAASGAEGTSRGTGAQLVGEEEVLLRTGNRRRRQIGCSREVLQPGTATSSHRRGLLRDIQHVLPLVHVSARRGDAAVRGMRSGRLVAFGGEAGAARRHRGRRA</sequence>
<feature type="non-terminal residue" evidence="2">
    <location>
        <position position="454"/>
    </location>
</feature>
<proteinExistence type="predicted"/>
<feature type="region of interest" description="Disordered" evidence="1">
    <location>
        <begin position="245"/>
        <end position="287"/>
    </location>
</feature>
<evidence type="ECO:0000256" key="1">
    <source>
        <dbReference type="SAM" id="MobiDB-lite"/>
    </source>
</evidence>
<feature type="non-terminal residue" evidence="2">
    <location>
        <position position="1"/>
    </location>
</feature>
<comment type="caution">
    <text evidence="2">The sequence shown here is derived from an EMBL/GenBank/DDBJ whole genome shotgun (WGS) entry which is preliminary data.</text>
</comment>
<dbReference type="EMBL" id="BTRK01000002">
    <property type="protein sequence ID" value="GMR38211.1"/>
    <property type="molecule type" value="Genomic_DNA"/>
</dbReference>
<evidence type="ECO:0000313" key="2">
    <source>
        <dbReference type="EMBL" id="GMR38211.1"/>
    </source>
</evidence>
<name>A0AAN5CE11_9BILA</name>
<protein>
    <submittedName>
        <fullName evidence="2">Uncharacterized protein</fullName>
    </submittedName>
</protein>
<keyword evidence="3" id="KW-1185">Reference proteome</keyword>
<accession>A0AAN5CE11</accession>
<feature type="compositionally biased region" description="Basic residues" evidence="1">
    <location>
        <begin position="259"/>
        <end position="282"/>
    </location>
</feature>
<gene>
    <name evidence="2" type="ORF">PMAYCL1PPCAC_08406</name>
</gene>
<reference evidence="3" key="1">
    <citation type="submission" date="2022-10" db="EMBL/GenBank/DDBJ databases">
        <title>Genome assembly of Pristionchus species.</title>
        <authorList>
            <person name="Yoshida K."/>
            <person name="Sommer R.J."/>
        </authorList>
    </citation>
    <scope>NUCLEOTIDE SEQUENCE [LARGE SCALE GENOMIC DNA]</scope>
    <source>
        <strain evidence="3">RS5460</strain>
    </source>
</reference>
<dbReference type="AlphaFoldDB" id="A0AAN5CE11"/>